<protein>
    <submittedName>
        <fullName evidence="1">Uncharacterized protein</fullName>
    </submittedName>
</protein>
<dbReference type="HOGENOM" id="CLU_2335184_0_0_1"/>
<organism evidence="1 2">
    <name type="scientific">Tulasnella calospora MUT 4182</name>
    <dbReference type="NCBI Taxonomy" id="1051891"/>
    <lineage>
        <taxon>Eukaryota</taxon>
        <taxon>Fungi</taxon>
        <taxon>Dikarya</taxon>
        <taxon>Basidiomycota</taxon>
        <taxon>Agaricomycotina</taxon>
        <taxon>Agaricomycetes</taxon>
        <taxon>Cantharellales</taxon>
        <taxon>Tulasnellaceae</taxon>
        <taxon>Tulasnella</taxon>
    </lineage>
</organism>
<evidence type="ECO:0000313" key="2">
    <source>
        <dbReference type="Proteomes" id="UP000054248"/>
    </source>
</evidence>
<dbReference type="EMBL" id="KN823269">
    <property type="protein sequence ID" value="KIO18680.1"/>
    <property type="molecule type" value="Genomic_DNA"/>
</dbReference>
<dbReference type="Proteomes" id="UP000054248">
    <property type="component" value="Unassembled WGS sequence"/>
</dbReference>
<gene>
    <name evidence="1" type="ORF">M407DRAFT_31664</name>
</gene>
<dbReference type="AlphaFoldDB" id="A0A0C3PUY4"/>
<proteinExistence type="predicted"/>
<reference evidence="1 2" key="1">
    <citation type="submission" date="2014-04" db="EMBL/GenBank/DDBJ databases">
        <authorList>
            <consortium name="DOE Joint Genome Institute"/>
            <person name="Kuo A."/>
            <person name="Girlanda M."/>
            <person name="Perotto S."/>
            <person name="Kohler A."/>
            <person name="Nagy L.G."/>
            <person name="Floudas D."/>
            <person name="Copeland A."/>
            <person name="Barry K.W."/>
            <person name="Cichocki N."/>
            <person name="Veneault-Fourrey C."/>
            <person name="LaButti K."/>
            <person name="Lindquist E.A."/>
            <person name="Lipzen A."/>
            <person name="Lundell T."/>
            <person name="Morin E."/>
            <person name="Murat C."/>
            <person name="Sun H."/>
            <person name="Tunlid A."/>
            <person name="Henrissat B."/>
            <person name="Grigoriev I.V."/>
            <person name="Hibbett D.S."/>
            <person name="Martin F."/>
            <person name="Nordberg H.P."/>
            <person name="Cantor M.N."/>
            <person name="Hua S.X."/>
        </authorList>
    </citation>
    <scope>NUCLEOTIDE SEQUENCE [LARGE SCALE GENOMIC DNA]</scope>
    <source>
        <strain evidence="1 2">MUT 4182</strain>
    </source>
</reference>
<evidence type="ECO:0000313" key="1">
    <source>
        <dbReference type="EMBL" id="KIO18680.1"/>
    </source>
</evidence>
<keyword evidence="2" id="KW-1185">Reference proteome</keyword>
<name>A0A0C3PUY4_9AGAM</name>
<sequence length="98" mass="10904">MRDPEPMFATLVHRDDIDPSLKEAVVDLAIAWRDFLPLLPIAVQMSDTIIIIDRLSDNTVGKQESKACPEAFVPLSELRVTNAKHPLAEPSNDKALQI</sequence>
<accession>A0A0C3PUY4</accession>
<reference evidence="2" key="2">
    <citation type="submission" date="2015-01" db="EMBL/GenBank/DDBJ databases">
        <title>Evolutionary Origins and Diversification of the Mycorrhizal Mutualists.</title>
        <authorList>
            <consortium name="DOE Joint Genome Institute"/>
            <consortium name="Mycorrhizal Genomics Consortium"/>
            <person name="Kohler A."/>
            <person name="Kuo A."/>
            <person name="Nagy L.G."/>
            <person name="Floudas D."/>
            <person name="Copeland A."/>
            <person name="Barry K.W."/>
            <person name="Cichocki N."/>
            <person name="Veneault-Fourrey C."/>
            <person name="LaButti K."/>
            <person name="Lindquist E.A."/>
            <person name="Lipzen A."/>
            <person name="Lundell T."/>
            <person name="Morin E."/>
            <person name="Murat C."/>
            <person name="Riley R."/>
            <person name="Ohm R."/>
            <person name="Sun H."/>
            <person name="Tunlid A."/>
            <person name="Henrissat B."/>
            <person name="Grigoriev I.V."/>
            <person name="Hibbett D.S."/>
            <person name="Martin F."/>
        </authorList>
    </citation>
    <scope>NUCLEOTIDE SEQUENCE [LARGE SCALE GENOMIC DNA]</scope>
    <source>
        <strain evidence="2">MUT 4182</strain>
    </source>
</reference>